<dbReference type="OrthoDB" id="152194at2759"/>
<evidence type="ECO:0000313" key="1">
    <source>
        <dbReference type="EMBL" id="TDH66477.1"/>
    </source>
</evidence>
<organism evidence="1 2">
    <name type="scientific">Bremia lactucae</name>
    <name type="common">Lettuce downy mildew</name>
    <dbReference type="NCBI Taxonomy" id="4779"/>
    <lineage>
        <taxon>Eukaryota</taxon>
        <taxon>Sar</taxon>
        <taxon>Stramenopiles</taxon>
        <taxon>Oomycota</taxon>
        <taxon>Peronosporomycetes</taxon>
        <taxon>Peronosporales</taxon>
        <taxon>Peronosporaceae</taxon>
        <taxon>Bremia</taxon>
    </lineage>
</organism>
<dbReference type="Gene3D" id="3.30.1520.10">
    <property type="entry name" value="Phox-like domain"/>
    <property type="match status" value="1"/>
</dbReference>
<dbReference type="Proteomes" id="UP000294530">
    <property type="component" value="Unassembled WGS sequence"/>
</dbReference>
<protein>
    <recommendedName>
        <fullName evidence="3">PX domain-containing protein</fullName>
    </recommendedName>
</protein>
<keyword evidence="2" id="KW-1185">Reference proteome</keyword>
<accession>A0A976FGM5</accession>
<comment type="caution">
    <text evidence="1">The sequence shown here is derived from an EMBL/GenBank/DDBJ whole genome shotgun (WGS) entry which is preliminary data.</text>
</comment>
<name>A0A976FGM5_BRELC</name>
<reference evidence="1 2" key="1">
    <citation type="journal article" date="2021" name="Genome Biol.">
        <title>AFLAP: assembly-free linkage analysis pipeline using k-mers from genome sequencing data.</title>
        <authorList>
            <person name="Fletcher K."/>
            <person name="Zhang L."/>
            <person name="Gil J."/>
            <person name="Han R."/>
            <person name="Cavanaugh K."/>
            <person name="Michelmore R."/>
        </authorList>
    </citation>
    <scope>NUCLEOTIDE SEQUENCE [LARGE SCALE GENOMIC DNA]</scope>
    <source>
        <strain evidence="1 2">SF5</strain>
    </source>
</reference>
<gene>
    <name evidence="1" type="ORF">CCR75_005785</name>
</gene>
<sequence>MTMGFCTKSLLDLSALHIKVSEVRQSVDGTWLYLLQVSCSSARWMVHKRYSEIRGLWLEISKSLGDSATQDSCAEHCHFLAGFEDEKFPRRHLLLTQHKLEARASELNQLFLKLVMRLNLCKPHVLQTCRMRGCPLLTLITSFFEVNAEQAREYAALSFSRSISMQRGAGRHDDQHFTQKRRGSISVSMGFSRRSRCVFSVGHRSVAALAQ</sequence>
<evidence type="ECO:0008006" key="3">
    <source>
        <dbReference type="Google" id="ProtNLM"/>
    </source>
</evidence>
<dbReference type="KEGG" id="blac:94349531"/>
<dbReference type="AlphaFoldDB" id="A0A976FGM5"/>
<dbReference type="EMBL" id="SHOA02000017">
    <property type="protein sequence ID" value="TDH66477.1"/>
    <property type="molecule type" value="Genomic_DNA"/>
</dbReference>
<dbReference type="RefSeq" id="XP_067815976.1">
    <property type="nucleotide sequence ID" value="XM_067963860.1"/>
</dbReference>
<dbReference type="SUPFAM" id="SSF64268">
    <property type="entry name" value="PX domain"/>
    <property type="match status" value="1"/>
</dbReference>
<dbReference type="GeneID" id="94349531"/>
<evidence type="ECO:0000313" key="2">
    <source>
        <dbReference type="Proteomes" id="UP000294530"/>
    </source>
</evidence>
<dbReference type="GO" id="GO:0035091">
    <property type="term" value="F:phosphatidylinositol binding"/>
    <property type="evidence" value="ECO:0007669"/>
    <property type="project" value="InterPro"/>
</dbReference>
<dbReference type="InterPro" id="IPR036871">
    <property type="entry name" value="PX_dom_sf"/>
</dbReference>
<proteinExistence type="predicted"/>